<evidence type="ECO:0000313" key="2">
    <source>
        <dbReference type="EMBL" id="ATB39757.1"/>
    </source>
</evidence>
<accession>A0A250J8A6</accession>
<evidence type="ECO:0000313" key="3">
    <source>
        <dbReference type="Proteomes" id="UP000217257"/>
    </source>
</evidence>
<evidence type="ECO:0008006" key="4">
    <source>
        <dbReference type="Google" id="ProtNLM"/>
    </source>
</evidence>
<dbReference type="AlphaFoldDB" id="A0A250J8A6"/>
<reference evidence="2 3" key="1">
    <citation type="submission" date="2017-06" db="EMBL/GenBank/DDBJ databases">
        <title>Sequencing and comparative analysis of myxobacterial genomes.</title>
        <authorList>
            <person name="Rupp O."/>
            <person name="Goesmann A."/>
            <person name="Sogaard-Andersen L."/>
        </authorList>
    </citation>
    <scope>NUCLEOTIDE SEQUENCE [LARGE SCALE GENOMIC DNA]</scope>
    <source>
        <strain evidence="2 3">DSM 52655</strain>
    </source>
</reference>
<evidence type="ECO:0000256" key="1">
    <source>
        <dbReference type="SAM" id="MobiDB-lite"/>
    </source>
</evidence>
<organism evidence="2 3">
    <name type="scientific">Cystobacter fuscus</name>
    <dbReference type="NCBI Taxonomy" id="43"/>
    <lineage>
        <taxon>Bacteria</taxon>
        <taxon>Pseudomonadati</taxon>
        <taxon>Myxococcota</taxon>
        <taxon>Myxococcia</taxon>
        <taxon>Myxococcales</taxon>
        <taxon>Cystobacterineae</taxon>
        <taxon>Archangiaceae</taxon>
        <taxon>Cystobacter</taxon>
    </lineage>
</organism>
<feature type="region of interest" description="Disordered" evidence="1">
    <location>
        <begin position="250"/>
        <end position="271"/>
    </location>
</feature>
<feature type="compositionally biased region" description="Polar residues" evidence="1">
    <location>
        <begin position="251"/>
        <end position="271"/>
    </location>
</feature>
<gene>
    <name evidence="2" type="ORF">CYFUS_005205</name>
</gene>
<dbReference type="EMBL" id="CP022098">
    <property type="protein sequence ID" value="ATB39757.1"/>
    <property type="molecule type" value="Genomic_DNA"/>
</dbReference>
<proteinExistence type="predicted"/>
<protein>
    <recommendedName>
        <fullName evidence="4">Type 4 fimbrial biogenesis protein PilX N-terminal domain-containing protein</fullName>
    </recommendedName>
</protein>
<sequence>MKKVRAGRRSPRGMTLLIALAVISVVTAATLVSLRVVSQESELQGRERHSREAFFAAEAGLAEGREVLTMLLSKHSDFGNENSAYQGKASNFTDVMFKLGTLMASKPGYNARGEVDEANFPGTGRSWYEVIPNTPYTLLPGAGQAVDPNVSTAAKETRAINNKPYLSFPEQRNVTYRVFVHDDEDEGAFVVNDPRIDNNHAVWVVSVGEVRGTGEVVLARSVVRALVFADPVAPINNGCGGGAQKVCGPVSSASSIPTPKNDIDLSQGTKL</sequence>
<dbReference type="KEGG" id="cfus:CYFUS_005205"/>
<name>A0A250J8A6_9BACT</name>
<dbReference type="Proteomes" id="UP000217257">
    <property type="component" value="Chromosome"/>
</dbReference>